<dbReference type="InterPro" id="IPR039426">
    <property type="entry name" value="TonB-dep_rcpt-like"/>
</dbReference>
<dbReference type="Proteomes" id="UP001305220">
    <property type="component" value="Chromosome"/>
</dbReference>
<dbReference type="InterPro" id="IPR037066">
    <property type="entry name" value="Plug_dom_sf"/>
</dbReference>
<proteinExistence type="inferred from homology"/>
<evidence type="ECO:0000256" key="11">
    <source>
        <dbReference type="RuleBase" id="RU003357"/>
    </source>
</evidence>
<evidence type="ECO:0000256" key="3">
    <source>
        <dbReference type="ARBA" id="ARBA00022448"/>
    </source>
</evidence>
<evidence type="ECO:0000256" key="10">
    <source>
        <dbReference type="PROSITE-ProRule" id="PRU01360"/>
    </source>
</evidence>
<dbReference type="InterPro" id="IPR000531">
    <property type="entry name" value="Beta-barrel_TonB"/>
</dbReference>
<dbReference type="CDD" id="cd01347">
    <property type="entry name" value="ligand_gated_channel"/>
    <property type="match status" value="1"/>
</dbReference>
<dbReference type="PROSITE" id="PS52016">
    <property type="entry name" value="TONB_DEPENDENT_REC_3"/>
    <property type="match status" value="1"/>
</dbReference>
<keyword evidence="4 10" id="KW-1134">Transmembrane beta strand</keyword>
<evidence type="ECO:0000256" key="1">
    <source>
        <dbReference type="ARBA" id="ARBA00004571"/>
    </source>
</evidence>
<keyword evidence="6 11" id="KW-0798">TonB box</keyword>
<dbReference type="GO" id="GO:0038023">
    <property type="term" value="F:signaling receptor activity"/>
    <property type="evidence" value="ECO:0007669"/>
    <property type="project" value="InterPro"/>
</dbReference>
<dbReference type="PANTHER" id="PTHR32552">
    <property type="entry name" value="FERRICHROME IRON RECEPTOR-RELATED"/>
    <property type="match status" value="1"/>
</dbReference>
<keyword evidence="8 15" id="KW-0675">Receptor</keyword>
<evidence type="ECO:0000256" key="9">
    <source>
        <dbReference type="ARBA" id="ARBA00023237"/>
    </source>
</evidence>
<dbReference type="Pfam" id="PF07715">
    <property type="entry name" value="Plug"/>
    <property type="match status" value="1"/>
</dbReference>
<dbReference type="GO" id="GO:0015891">
    <property type="term" value="P:siderophore transport"/>
    <property type="evidence" value="ECO:0007669"/>
    <property type="project" value="InterPro"/>
</dbReference>
<evidence type="ECO:0000256" key="5">
    <source>
        <dbReference type="ARBA" id="ARBA00022692"/>
    </source>
</evidence>
<evidence type="ECO:0000256" key="7">
    <source>
        <dbReference type="ARBA" id="ARBA00023136"/>
    </source>
</evidence>
<dbReference type="InterPro" id="IPR036942">
    <property type="entry name" value="Beta-barrel_TonB_sf"/>
</dbReference>
<dbReference type="GO" id="GO:0015344">
    <property type="term" value="F:siderophore uptake transmembrane transporter activity"/>
    <property type="evidence" value="ECO:0007669"/>
    <property type="project" value="TreeGrafter"/>
</dbReference>
<sequence>MKIRLVLLAYSIIFITTHSNAEATKLEEIKIFEETNKSTGYTNQFQQESLTGSRLGLNIKEIPASIELINSKTMEERGDTTISQAITKATGIIGGESGHGIGGKFIARGFAGNRFPGITFLSDGLKLGGSPISVRNIEVANLDRIEVLRGASSVLNGEGSIGATINLITKKPNFTKEETELDFRLGSYDSYRAYFGTNGVAIKDILAYRIDVVTREIGSNFDGEKREVDSLNTSFLYKINDNLITTLSIEKSKDDNEYIYVGTPLVNNKLDKSVRKQNYNIFSDGVDKGDNLLIKQGTEWFYDNIEIKNQFYYQNSESEARRPFTTNQVPNESKVKISGSDMWSKQDLIGDRLDFIHKGDIFGLENRFLVGTDISKMNLKRDISPSSTLPNPAINMYNPNKEIFGNRFRYREKEVDLDINQYSFYVEDQLNITDNLKLIGGIRYDIHDLEWNYLKGYYATNSSKSKKHKDLSYRAGLVFDLTDTTTLYTSYTTSIEPGASLIGLRNNQTDLDLTKAEQYEVGLKQSLLDDKAEFTISAYEINKKNMFVNDPNNVGNILNSGEQKSKGLELSFGIQPIEQISIDANFAYTDAKFEGSYNYGKTPNSVPEYIGNLGVRYMPISNFGIGTWLRYVDSFYINDTNTLKLPSYTTVDLTLDYTYNKKTTFSFLLKNLTDELYATTAKNDTGGVYLGEARSFEFGVNYKF</sequence>
<dbReference type="AlphaFoldDB" id="A0AA96DVH6"/>
<organism evidence="15">
    <name type="scientific">Arcobacter cryaerophilus gv. pseudocryaerophilus</name>
    <dbReference type="NCBI Taxonomy" id="2933791"/>
    <lineage>
        <taxon>Bacteria</taxon>
        <taxon>Pseudomonadati</taxon>
        <taxon>Campylobacterota</taxon>
        <taxon>Epsilonproteobacteria</taxon>
        <taxon>Campylobacterales</taxon>
        <taxon>Arcobacteraceae</taxon>
        <taxon>Aliarcobacter</taxon>
    </lineage>
</organism>
<evidence type="ECO:0000259" key="14">
    <source>
        <dbReference type="Pfam" id="PF07715"/>
    </source>
</evidence>
<evidence type="ECO:0000313" key="15">
    <source>
        <dbReference type="EMBL" id="WNL34467.1"/>
    </source>
</evidence>
<dbReference type="SUPFAM" id="SSF56935">
    <property type="entry name" value="Porins"/>
    <property type="match status" value="1"/>
</dbReference>
<feature type="signal peptide" evidence="12">
    <location>
        <begin position="1"/>
        <end position="21"/>
    </location>
</feature>
<dbReference type="Gene3D" id="2.170.130.10">
    <property type="entry name" value="TonB-dependent receptor, plug domain"/>
    <property type="match status" value="1"/>
</dbReference>
<dbReference type="EMBL" id="CP134856">
    <property type="protein sequence ID" value="WNL34467.1"/>
    <property type="molecule type" value="Genomic_DNA"/>
</dbReference>
<dbReference type="RefSeq" id="WP_148571746.1">
    <property type="nucleotide sequence ID" value="NZ_CP128652.1"/>
</dbReference>
<dbReference type="Pfam" id="PF00593">
    <property type="entry name" value="TonB_dep_Rec_b-barrel"/>
    <property type="match status" value="1"/>
</dbReference>
<dbReference type="InterPro" id="IPR012910">
    <property type="entry name" value="Plug_dom"/>
</dbReference>
<dbReference type="Gene3D" id="2.40.170.20">
    <property type="entry name" value="TonB-dependent receptor, beta-barrel domain"/>
    <property type="match status" value="1"/>
</dbReference>
<protein>
    <submittedName>
        <fullName evidence="15">TonB-dependent receptor</fullName>
    </submittedName>
</protein>
<evidence type="ECO:0000256" key="6">
    <source>
        <dbReference type="ARBA" id="ARBA00023077"/>
    </source>
</evidence>
<feature type="chain" id="PRO_5044167531" evidence="12">
    <location>
        <begin position="22"/>
        <end position="704"/>
    </location>
</feature>
<comment type="subcellular location">
    <subcellularLocation>
        <location evidence="1 10">Cell outer membrane</location>
        <topology evidence="1 10">Multi-pass membrane protein</topology>
    </subcellularLocation>
</comment>
<comment type="similarity">
    <text evidence="2 10 11">Belongs to the TonB-dependent receptor family.</text>
</comment>
<evidence type="ECO:0000256" key="8">
    <source>
        <dbReference type="ARBA" id="ARBA00023170"/>
    </source>
</evidence>
<dbReference type="NCBIfam" id="TIGR01783">
    <property type="entry name" value="TonB-siderophor"/>
    <property type="match status" value="1"/>
</dbReference>
<evidence type="ECO:0000256" key="2">
    <source>
        <dbReference type="ARBA" id="ARBA00009810"/>
    </source>
</evidence>
<keyword evidence="5 10" id="KW-0812">Transmembrane</keyword>
<dbReference type="PANTHER" id="PTHR32552:SF84">
    <property type="entry name" value="TONB-DEPENDENT RECEPTOR-RELATED"/>
    <property type="match status" value="1"/>
</dbReference>
<evidence type="ECO:0000256" key="12">
    <source>
        <dbReference type="SAM" id="SignalP"/>
    </source>
</evidence>
<keyword evidence="9 10" id="KW-0998">Cell outer membrane</keyword>
<accession>A0AA96DVH6</accession>
<feature type="domain" description="TonB-dependent receptor plug" evidence="14">
    <location>
        <begin position="59"/>
        <end position="163"/>
    </location>
</feature>
<feature type="domain" description="TonB-dependent receptor-like beta-barrel" evidence="13">
    <location>
        <begin position="255"/>
        <end position="672"/>
    </location>
</feature>
<name>A0AA96DVH6_9BACT</name>
<keyword evidence="3 10" id="KW-0813">Transport</keyword>
<keyword evidence="12" id="KW-0732">Signal</keyword>
<reference evidence="15" key="1">
    <citation type="submission" date="2023-09" db="EMBL/GenBank/DDBJ databases">
        <title>Arcobacter tbilisiensis sp. nov. isolated from chicken meat in Tbilisi, Georgia.</title>
        <authorList>
            <person name="Matthias R."/>
            <person name="Zautner A.E."/>
        </authorList>
    </citation>
    <scope>NUCLEOTIDE SEQUENCE</scope>
    <source>
        <strain evidence="15">LEO 62</strain>
    </source>
</reference>
<evidence type="ECO:0000256" key="4">
    <source>
        <dbReference type="ARBA" id="ARBA00022452"/>
    </source>
</evidence>
<dbReference type="GO" id="GO:0009279">
    <property type="term" value="C:cell outer membrane"/>
    <property type="evidence" value="ECO:0007669"/>
    <property type="project" value="UniProtKB-SubCell"/>
</dbReference>
<evidence type="ECO:0000259" key="13">
    <source>
        <dbReference type="Pfam" id="PF00593"/>
    </source>
</evidence>
<dbReference type="InterPro" id="IPR010105">
    <property type="entry name" value="TonB_sidphr_rcpt"/>
</dbReference>
<keyword evidence="7 10" id="KW-0472">Membrane</keyword>
<gene>
    <name evidence="15" type="ORF">RMP68_02380</name>
</gene>